<proteinExistence type="predicted"/>
<protein>
    <submittedName>
        <fullName evidence="2">Uncharacterized protein</fullName>
    </submittedName>
</protein>
<accession>A0A6J5DQL7</accession>
<dbReference type="EMBL" id="CADIKG010000005">
    <property type="protein sequence ID" value="CAB3756193.1"/>
    <property type="molecule type" value="Genomic_DNA"/>
</dbReference>
<dbReference type="SUPFAM" id="SSF51735">
    <property type="entry name" value="NAD(P)-binding Rossmann-fold domains"/>
    <property type="match status" value="1"/>
</dbReference>
<dbReference type="InterPro" id="IPR036291">
    <property type="entry name" value="NAD(P)-bd_dom_sf"/>
</dbReference>
<organism evidence="2 3">
    <name type="scientific">Burkholderia puraquae</name>
    <dbReference type="NCBI Taxonomy" id="1904757"/>
    <lineage>
        <taxon>Bacteria</taxon>
        <taxon>Pseudomonadati</taxon>
        <taxon>Pseudomonadota</taxon>
        <taxon>Betaproteobacteria</taxon>
        <taxon>Burkholderiales</taxon>
        <taxon>Burkholderiaceae</taxon>
        <taxon>Burkholderia</taxon>
        <taxon>Burkholderia cepacia complex</taxon>
    </lineage>
</organism>
<sequence length="88" mass="9188">MTTAQTPPPRKQDHRPGTGRDMHLPPRDDAADYVGSGKLAGKVAHVTGGDSGIGHAVATGFGCREGGGGRRERRRRTAASRHMQGGST</sequence>
<dbReference type="Gene3D" id="3.40.50.720">
    <property type="entry name" value="NAD(P)-binding Rossmann-like Domain"/>
    <property type="match status" value="1"/>
</dbReference>
<gene>
    <name evidence="2" type="ORF">LMG29660_02791</name>
</gene>
<feature type="compositionally biased region" description="Basic and acidic residues" evidence="1">
    <location>
        <begin position="10"/>
        <end position="30"/>
    </location>
</feature>
<evidence type="ECO:0000256" key="1">
    <source>
        <dbReference type="SAM" id="MobiDB-lite"/>
    </source>
</evidence>
<feature type="region of interest" description="Disordered" evidence="1">
    <location>
        <begin position="1"/>
        <end position="36"/>
    </location>
</feature>
<name>A0A6J5DQL7_9BURK</name>
<reference evidence="2 3" key="1">
    <citation type="submission" date="2020-04" db="EMBL/GenBank/DDBJ databases">
        <authorList>
            <person name="De Canck E."/>
        </authorList>
    </citation>
    <scope>NUCLEOTIDE SEQUENCE [LARGE SCALE GENOMIC DNA]</scope>
    <source>
        <strain evidence="2 3">LMG 29660</strain>
    </source>
</reference>
<dbReference type="Proteomes" id="UP000494135">
    <property type="component" value="Unassembled WGS sequence"/>
</dbReference>
<evidence type="ECO:0000313" key="3">
    <source>
        <dbReference type="Proteomes" id="UP000494135"/>
    </source>
</evidence>
<feature type="region of interest" description="Disordered" evidence="1">
    <location>
        <begin position="48"/>
        <end position="88"/>
    </location>
</feature>
<evidence type="ECO:0000313" key="2">
    <source>
        <dbReference type="EMBL" id="CAB3756193.1"/>
    </source>
</evidence>
<dbReference type="AlphaFoldDB" id="A0A6J5DQL7"/>